<accession>A0A1Q4VB94</accession>
<evidence type="ECO:0000313" key="1">
    <source>
        <dbReference type="EMBL" id="OKH95114.1"/>
    </source>
</evidence>
<proteinExistence type="predicted"/>
<dbReference type="Proteomes" id="UP000186455">
    <property type="component" value="Unassembled WGS sequence"/>
</dbReference>
<evidence type="ECO:0000313" key="2">
    <source>
        <dbReference type="Proteomes" id="UP000186455"/>
    </source>
</evidence>
<comment type="caution">
    <text evidence="1">The sequence shown here is derived from an EMBL/GenBank/DDBJ whole genome shotgun (WGS) entry which is preliminary data.</text>
</comment>
<protein>
    <submittedName>
        <fullName evidence="1">Uncharacterized protein</fullName>
    </submittedName>
</protein>
<dbReference type="AlphaFoldDB" id="A0A1Q4VB94"/>
<sequence>MAEVRNTFKGPVGSVSGDHAKVNIGNVGDGTGTVNDGVAAPEAPALLELIEQLRTEIAQVRAELPERDAAELDTAVAQLEEEARLPEPQPSRLRRFARTVRDILADAGETLAPFGTAVGIYSAVAGG</sequence>
<reference evidence="1 2" key="1">
    <citation type="submission" date="2015-06" db="EMBL/GenBank/DDBJ databases">
        <title>Cloning and characterization of the uncialamcin biosynthetic gene cluster.</title>
        <authorList>
            <person name="Yan X."/>
            <person name="Huang T."/>
            <person name="Ge H."/>
            <person name="Shen B."/>
        </authorList>
    </citation>
    <scope>NUCLEOTIDE SEQUENCE [LARGE SCALE GENOMIC DNA]</scope>
    <source>
        <strain evidence="1 2">DCA2648</strain>
    </source>
</reference>
<organism evidence="1 2">
    <name type="scientific">Streptomyces uncialis</name>
    <dbReference type="NCBI Taxonomy" id="1048205"/>
    <lineage>
        <taxon>Bacteria</taxon>
        <taxon>Bacillati</taxon>
        <taxon>Actinomycetota</taxon>
        <taxon>Actinomycetes</taxon>
        <taxon>Kitasatosporales</taxon>
        <taxon>Streptomycetaceae</taxon>
        <taxon>Streptomyces</taxon>
    </lineage>
</organism>
<name>A0A1Q4VB94_9ACTN</name>
<dbReference type="RefSeq" id="WP_073787469.1">
    <property type="nucleotide sequence ID" value="NZ_CP109583.1"/>
</dbReference>
<keyword evidence="2" id="KW-1185">Reference proteome</keyword>
<dbReference type="EMBL" id="LFBV01000002">
    <property type="protein sequence ID" value="OKH95114.1"/>
    <property type="molecule type" value="Genomic_DNA"/>
</dbReference>
<dbReference type="GeneID" id="96793909"/>
<gene>
    <name evidence="1" type="ORF">AB852_13530</name>
</gene>